<protein>
    <recommendedName>
        <fullName evidence="1">F-box domain-containing protein</fullName>
    </recommendedName>
</protein>
<evidence type="ECO:0000313" key="2">
    <source>
        <dbReference type="EMBL" id="KLO13682.1"/>
    </source>
</evidence>
<organism evidence="2 3">
    <name type="scientific">Schizopora paradoxa</name>
    <dbReference type="NCBI Taxonomy" id="27342"/>
    <lineage>
        <taxon>Eukaryota</taxon>
        <taxon>Fungi</taxon>
        <taxon>Dikarya</taxon>
        <taxon>Basidiomycota</taxon>
        <taxon>Agaricomycotina</taxon>
        <taxon>Agaricomycetes</taxon>
        <taxon>Hymenochaetales</taxon>
        <taxon>Schizoporaceae</taxon>
        <taxon>Schizopora</taxon>
    </lineage>
</organism>
<dbReference type="Pfam" id="PF12937">
    <property type="entry name" value="F-box-like"/>
    <property type="match status" value="1"/>
</dbReference>
<sequence length="592" mass="66898">MEGGSNARIHIDRTIEAAELWRAGNDALGEFWREELADLSKYTFADVTEANAKQLTRRSKSISLDVESIVETLDALRDLLSSDIAMIRSSNTTISLMCGLATLPDELFGVIFLYACEGESGEVDLVAAIRLSRVCRRFRDLVQSNPRFWTTITMNPHSTFPSDLLSLCLSRSKDSLLDITPYLDVTVQKSMQRFAEFLDIVTLHCHRWRSFNLTYHEGVYSDSESEAESEASAETARSWTSDIKRIHSLVTQLQLPNLQELRIMYPGPAYTDDLQVVPFLSSKMPFPKLHSATLQNYIPIDPSNVSASFLTISSLDLRLVDNELFWEPPRLLRFIGAFTLLRELALTLGSGSPGNWDQGGGDSQKQKVTLTTIRTFRLTIFQEVMPPEVSAVTSNLLFPNCIELELHFVGFHEDCEYDDMQELIDSDSDSDVEDRGTLNFRDLAHAALGRGGSIGAGGPFPNAESLCVRISTPEKWEWLFKDVMISLPLEKVPSLRSLTLRSDLKVYINIETHSTPYPALRTIRLETRYKHLKEWAGHVARKLDEEGEWQAFEKFVVQRVDGRARERDNSGFVSTDRIIAKNTVLGWVKEGR</sequence>
<dbReference type="InterPro" id="IPR036047">
    <property type="entry name" value="F-box-like_dom_sf"/>
</dbReference>
<accession>A0A0H2RPY0</accession>
<proteinExistence type="predicted"/>
<evidence type="ECO:0000313" key="3">
    <source>
        <dbReference type="Proteomes" id="UP000053477"/>
    </source>
</evidence>
<dbReference type="EMBL" id="KQ085955">
    <property type="protein sequence ID" value="KLO13682.1"/>
    <property type="molecule type" value="Genomic_DNA"/>
</dbReference>
<keyword evidence="3" id="KW-1185">Reference proteome</keyword>
<evidence type="ECO:0000259" key="1">
    <source>
        <dbReference type="PROSITE" id="PS50181"/>
    </source>
</evidence>
<feature type="domain" description="F-box" evidence="1">
    <location>
        <begin position="97"/>
        <end position="152"/>
    </location>
</feature>
<dbReference type="Proteomes" id="UP000053477">
    <property type="component" value="Unassembled WGS sequence"/>
</dbReference>
<reference evidence="2 3" key="1">
    <citation type="submission" date="2015-04" db="EMBL/GenBank/DDBJ databases">
        <title>Complete genome sequence of Schizopora paradoxa KUC8140, a cosmopolitan wood degrader in East Asia.</title>
        <authorList>
            <consortium name="DOE Joint Genome Institute"/>
            <person name="Min B."/>
            <person name="Park H."/>
            <person name="Jang Y."/>
            <person name="Kim J.-J."/>
            <person name="Kim K.H."/>
            <person name="Pangilinan J."/>
            <person name="Lipzen A."/>
            <person name="Riley R."/>
            <person name="Grigoriev I.V."/>
            <person name="Spatafora J.W."/>
            <person name="Choi I.-G."/>
        </authorList>
    </citation>
    <scope>NUCLEOTIDE SEQUENCE [LARGE SCALE GENOMIC DNA]</scope>
    <source>
        <strain evidence="2 3">KUC8140</strain>
    </source>
</reference>
<name>A0A0H2RPY0_9AGAM</name>
<dbReference type="Gene3D" id="1.20.1280.50">
    <property type="match status" value="1"/>
</dbReference>
<dbReference type="InParanoid" id="A0A0H2RPY0"/>
<dbReference type="PROSITE" id="PS50181">
    <property type="entry name" value="FBOX"/>
    <property type="match status" value="1"/>
</dbReference>
<dbReference type="SUPFAM" id="SSF81383">
    <property type="entry name" value="F-box domain"/>
    <property type="match status" value="1"/>
</dbReference>
<dbReference type="OrthoDB" id="2890870at2759"/>
<gene>
    <name evidence="2" type="ORF">SCHPADRAFT_997117</name>
</gene>
<dbReference type="InterPro" id="IPR001810">
    <property type="entry name" value="F-box_dom"/>
</dbReference>
<dbReference type="AlphaFoldDB" id="A0A0H2RPY0"/>